<keyword evidence="3" id="KW-1185">Reference proteome</keyword>
<dbReference type="EMBL" id="JAKMXF010000360">
    <property type="protein sequence ID" value="KAI6646179.1"/>
    <property type="molecule type" value="Genomic_DNA"/>
</dbReference>
<accession>A0AAV7JBU3</accession>
<dbReference type="GO" id="GO:0000981">
    <property type="term" value="F:DNA-binding transcription factor activity, RNA polymerase II-specific"/>
    <property type="evidence" value="ECO:0007669"/>
    <property type="project" value="TreeGrafter"/>
</dbReference>
<reference evidence="2 3" key="1">
    <citation type="journal article" date="2023" name="BMC Biol.">
        <title>The compact genome of the sponge Oopsacas minuta (Hexactinellida) is lacking key metazoan core genes.</title>
        <authorList>
            <person name="Santini S."/>
            <person name="Schenkelaars Q."/>
            <person name="Jourda C."/>
            <person name="Duchesne M."/>
            <person name="Belahbib H."/>
            <person name="Rocher C."/>
            <person name="Selva M."/>
            <person name="Riesgo A."/>
            <person name="Vervoort M."/>
            <person name="Leys S.P."/>
            <person name="Kodjabachian L."/>
            <person name="Le Bivic A."/>
            <person name="Borchiellini C."/>
            <person name="Claverie J.M."/>
            <person name="Renard E."/>
        </authorList>
    </citation>
    <scope>NUCLEOTIDE SEQUENCE [LARGE SCALE GENOMIC DNA]</scope>
    <source>
        <strain evidence="2">SPO-2</strain>
    </source>
</reference>
<gene>
    <name evidence="2" type="ORF">LOD99_9386</name>
</gene>
<dbReference type="PANTHER" id="PTHR12619:SF33">
    <property type="entry name" value="RFX, ISOFORM H"/>
    <property type="match status" value="1"/>
</dbReference>
<proteinExistence type="predicted"/>
<dbReference type="InterPro" id="IPR039779">
    <property type="entry name" value="RFX-like"/>
</dbReference>
<comment type="caution">
    <text evidence="2">The sequence shown here is derived from an EMBL/GenBank/DDBJ whole genome shotgun (WGS) entry which is preliminary data.</text>
</comment>
<dbReference type="AlphaFoldDB" id="A0AAV7JBU3"/>
<dbReference type="InterPro" id="IPR057321">
    <property type="entry name" value="RFX1-4/6/8-like_BCD"/>
</dbReference>
<dbReference type="Proteomes" id="UP001165289">
    <property type="component" value="Unassembled WGS sequence"/>
</dbReference>
<organism evidence="2 3">
    <name type="scientific">Oopsacas minuta</name>
    <dbReference type="NCBI Taxonomy" id="111878"/>
    <lineage>
        <taxon>Eukaryota</taxon>
        <taxon>Metazoa</taxon>
        <taxon>Porifera</taxon>
        <taxon>Hexactinellida</taxon>
        <taxon>Hexasterophora</taxon>
        <taxon>Lyssacinosida</taxon>
        <taxon>Leucopsacidae</taxon>
        <taxon>Oopsacas</taxon>
    </lineage>
</organism>
<sequence length="467" mass="53863">MLTLISTWITKLLTEYYSKPNRIGGENLGIPNEITVDVTKVEEINQRHCEALFELICTLNFNSVKSVWFNFWRGPEIDGSRDNLFCPTVLQPPFIVETISSMKKLYRSASIFLNQESETDHAIHEDSIPNSEDQKQKSSEPENAHIQSINNLLSNIDPNTSLNQSNLYKDNILHRLCSSDTILAWSRKCDQILYQSIISALIPDVLRPIPTSITQELRQFAKSLDILLLESIYDYPIKFLNSKLATILSFSQILRRYTSLNHLAHAARTVLQNPRNTLEMYNDIQKVNFFSIHEQASWICQCDVSLISRLEQEFKSTLVKQPTLDNWGTWLENVVSNCLQSANSSEDLIEYSRQFLLKWSFYSSMIIRDLTLRSSSSFGSFHLIRLLFDEYTFYLIEQKIARGTNRLPIDVTSEFACFSPKEFNSAMNIPSHSFTVYSLQDKFHKPIPNEQLQSHLNSNSLCKDVLK</sequence>
<dbReference type="GO" id="GO:0000978">
    <property type="term" value="F:RNA polymerase II cis-regulatory region sequence-specific DNA binding"/>
    <property type="evidence" value="ECO:0007669"/>
    <property type="project" value="TreeGrafter"/>
</dbReference>
<protein>
    <submittedName>
        <fullName evidence="2">RFX2 protein</fullName>
    </submittedName>
</protein>
<evidence type="ECO:0000313" key="2">
    <source>
        <dbReference type="EMBL" id="KAI6646179.1"/>
    </source>
</evidence>
<dbReference type="PANTHER" id="PTHR12619">
    <property type="entry name" value="RFX TRANSCRIPTION FACTOR FAMILY"/>
    <property type="match status" value="1"/>
</dbReference>
<dbReference type="Pfam" id="PF25340">
    <property type="entry name" value="BCD_RFX"/>
    <property type="match status" value="1"/>
</dbReference>
<name>A0AAV7JBU3_9METZ</name>
<feature type="domain" description="RFX1-4/6/8-like BCD" evidence="1">
    <location>
        <begin position="46"/>
        <end position="401"/>
    </location>
</feature>
<evidence type="ECO:0000313" key="3">
    <source>
        <dbReference type="Proteomes" id="UP001165289"/>
    </source>
</evidence>
<evidence type="ECO:0000259" key="1">
    <source>
        <dbReference type="Pfam" id="PF25340"/>
    </source>
</evidence>